<protein>
    <submittedName>
        <fullName evidence="2">Helix-turn-helix transcriptional regulator</fullName>
    </submittedName>
</protein>
<dbReference type="SUPFAM" id="SSF47413">
    <property type="entry name" value="lambda repressor-like DNA-binding domains"/>
    <property type="match status" value="1"/>
</dbReference>
<comment type="caution">
    <text evidence="2">The sequence shown here is derived from an EMBL/GenBank/DDBJ whole genome shotgun (WGS) entry which is preliminary data.</text>
</comment>
<dbReference type="InterPro" id="IPR010982">
    <property type="entry name" value="Lambda_DNA-bd_dom_sf"/>
</dbReference>
<dbReference type="Gene3D" id="1.10.260.40">
    <property type="entry name" value="lambda repressor-like DNA-binding domains"/>
    <property type="match status" value="1"/>
</dbReference>
<evidence type="ECO:0000259" key="1">
    <source>
        <dbReference type="PROSITE" id="PS50943"/>
    </source>
</evidence>
<gene>
    <name evidence="2" type="ORF">QTN47_17150</name>
</gene>
<dbReference type="EMBL" id="JAULBC010000005">
    <property type="protein sequence ID" value="MEX6689240.1"/>
    <property type="molecule type" value="Genomic_DNA"/>
</dbReference>
<dbReference type="RefSeq" id="WP_369330646.1">
    <property type="nucleotide sequence ID" value="NZ_JAULBC010000005.1"/>
</dbReference>
<name>A0ABV3ZI49_9BACT</name>
<reference evidence="2 3" key="1">
    <citation type="submission" date="2023-07" db="EMBL/GenBank/DDBJ databases">
        <authorList>
            <person name="Lian W.-H."/>
        </authorList>
    </citation>
    <scope>NUCLEOTIDE SEQUENCE [LARGE SCALE GENOMIC DNA]</scope>
    <source>
        <strain evidence="2 3">SYSU DXS3180</strain>
    </source>
</reference>
<evidence type="ECO:0000313" key="3">
    <source>
        <dbReference type="Proteomes" id="UP001560573"/>
    </source>
</evidence>
<keyword evidence="3" id="KW-1185">Reference proteome</keyword>
<dbReference type="PROSITE" id="PS50943">
    <property type="entry name" value="HTH_CROC1"/>
    <property type="match status" value="1"/>
</dbReference>
<proteinExistence type="predicted"/>
<dbReference type="Proteomes" id="UP001560573">
    <property type="component" value="Unassembled WGS sequence"/>
</dbReference>
<sequence length="97" mass="11377">MKPKLTIWNQRMFDLMDIALAEKVVASQAEWCEKIGIQQSNIRNIRLGTRGFTIEQIFAAAKLMNRSMDWFFDHKTKQSGMDMLKEAVRVLEKEKNK</sequence>
<dbReference type="CDD" id="cd00093">
    <property type="entry name" value="HTH_XRE"/>
    <property type="match status" value="1"/>
</dbReference>
<organism evidence="2 3">
    <name type="scientific">Danxiaibacter flavus</name>
    <dbReference type="NCBI Taxonomy" id="3049108"/>
    <lineage>
        <taxon>Bacteria</taxon>
        <taxon>Pseudomonadati</taxon>
        <taxon>Bacteroidota</taxon>
        <taxon>Chitinophagia</taxon>
        <taxon>Chitinophagales</taxon>
        <taxon>Chitinophagaceae</taxon>
        <taxon>Danxiaibacter</taxon>
    </lineage>
</organism>
<accession>A0ABV3ZI49</accession>
<feature type="domain" description="HTH cro/C1-type" evidence="1">
    <location>
        <begin position="27"/>
        <end position="71"/>
    </location>
</feature>
<dbReference type="InterPro" id="IPR001387">
    <property type="entry name" value="Cro/C1-type_HTH"/>
</dbReference>
<evidence type="ECO:0000313" key="2">
    <source>
        <dbReference type="EMBL" id="MEX6689240.1"/>
    </source>
</evidence>